<organism evidence="1 2">
    <name type="scientific">Promicromonospora vindobonensis</name>
    <dbReference type="NCBI Taxonomy" id="195748"/>
    <lineage>
        <taxon>Bacteria</taxon>
        <taxon>Bacillati</taxon>
        <taxon>Actinomycetota</taxon>
        <taxon>Actinomycetes</taxon>
        <taxon>Micrococcales</taxon>
        <taxon>Promicromonosporaceae</taxon>
        <taxon>Promicromonospora</taxon>
    </lineage>
</organism>
<dbReference type="EMBL" id="JBHUOG010000002">
    <property type="protein sequence ID" value="MFD2797026.1"/>
    <property type="molecule type" value="Genomic_DNA"/>
</dbReference>
<dbReference type="RefSeq" id="WP_377189624.1">
    <property type="nucleotide sequence ID" value="NZ_JBHUOG010000002.1"/>
</dbReference>
<keyword evidence="2" id="KW-1185">Reference proteome</keyword>
<sequence>MTVTAPSHYVDRLKPRHTNADLKTCVDRAPQRLSATLDRHHAVTGHRLKYARGSVIGNHDVDRVPVTAKPVRHGFPPIVLGLNLIAQTGQDVRSRPGPPPAGLDMDHDVDVVGGTHGGKPTVDGMQLHHQTTDQGPVRVRKLCRDLGRRSATDTPTPRPALLRL</sequence>
<protein>
    <submittedName>
        <fullName evidence="1">Uncharacterized protein</fullName>
    </submittedName>
</protein>
<name>A0ABW5W0D9_9MICO</name>
<evidence type="ECO:0000313" key="1">
    <source>
        <dbReference type="EMBL" id="MFD2797026.1"/>
    </source>
</evidence>
<gene>
    <name evidence="1" type="ORF">ACFS27_25945</name>
</gene>
<evidence type="ECO:0000313" key="2">
    <source>
        <dbReference type="Proteomes" id="UP001597479"/>
    </source>
</evidence>
<proteinExistence type="predicted"/>
<dbReference type="Proteomes" id="UP001597479">
    <property type="component" value="Unassembled WGS sequence"/>
</dbReference>
<reference evidence="2" key="1">
    <citation type="journal article" date="2019" name="Int. J. Syst. Evol. Microbiol.">
        <title>The Global Catalogue of Microorganisms (GCM) 10K type strain sequencing project: providing services to taxonomists for standard genome sequencing and annotation.</title>
        <authorList>
            <consortium name="The Broad Institute Genomics Platform"/>
            <consortium name="The Broad Institute Genome Sequencing Center for Infectious Disease"/>
            <person name="Wu L."/>
            <person name="Ma J."/>
        </authorList>
    </citation>
    <scope>NUCLEOTIDE SEQUENCE [LARGE SCALE GENOMIC DNA]</scope>
    <source>
        <strain evidence="2">CCM 7044</strain>
    </source>
</reference>
<comment type="caution">
    <text evidence="1">The sequence shown here is derived from an EMBL/GenBank/DDBJ whole genome shotgun (WGS) entry which is preliminary data.</text>
</comment>
<accession>A0ABW5W0D9</accession>